<sequence length="249" mass="28260">MPKMGKEIPPAGTGGGGGDFIRNIRLINDRESCVIRFLTEHDDFFWERFHRNMVAGDFRGFKVCVKSALGQACELCDDGDKAGTQFLGWAQELYHDYIDNPSFVKDEDLEEVQVGKRTVLRHQVNEPRLIRASIMHFDPIQYQYDEEETLLDREFKWVRIGEKNSKRPTYILKPGSPSKLPKDLRELAASLPDLEDVALGKIETLSEGGTEEEKPKTRKVGKKAEPEAEEIKEIDDPFADNGSDDGDDI</sequence>
<protein>
    <recommendedName>
        <fullName evidence="3">Bacteriophage T4 Gp32 single-stranded DNA-binding domain-containing protein</fullName>
    </recommendedName>
</protein>
<organism evidence="2">
    <name type="scientific">marine sediment metagenome</name>
    <dbReference type="NCBI Taxonomy" id="412755"/>
    <lineage>
        <taxon>unclassified sequences</taxon>
        <taxon>metagenomes</taxon>
        <taxon>ecological metagenomes</taxon>
    </lineage>
</organism>
<feature type="region of interest" description="Disordered" evidence="1">
    <location>
        <begin position="202"/>
        <end position="249"/>
    </location>
</feature>
<evidence type="ECO:0008006" key="3">
    <source>
        <dbReference type="Google" id="ProtNLM"/>
    </source>
</evidence>
<accession>A0A0F9MLC3</accession>
<evidence type="ECO:0000256" key="1">
    <source>
        <dbReference type="SAM" id="MobiDB-lite"/>
    </source>
</evidence>
<feature type="compositionally biased region" description="Acidic residues" evidence="1">
    <location>
        <begin position="236"/>
        <end position="249"/>
    </location>
</feature>
<reference evidence="2" key="1">
    <citation type="journal article" date="2015" name="Nature">
        <title>Complex archaea that bridge the gap between prokaryotes and eukaryotes.</title>
        <authorList>
            <person name="Spang A."/>
            <person name="Saw J.H."/>
            <person name="Jorgensen S.L."/>
            <person name="Zaremba-Niedzwiedzka K."/>
            <person name="Martijn J."/>
            <person name="Lind A.E."/>
            <person name="van Eijk R."/>
            <person name="Schleper C."/>
            <person name="Guy L."/>
            <person name="Ettema T.J."/>
        </authorList>
    </citation>
    <scope>NUCLEOTIDE SEQUENCE</scope>
</reference>
<dbReference type="EMBL" id="LAZR01009901">
    <property type="protein sequence ID" value="KKM69982.1"/>
    <property type="molecule type" value="Genomic_DNA"/>
</dbReference>
<gene>
    <name evidence="2" type="ORF">LCGC14_1445320</name>
</gene>
<dbReference type="AlphaFoldDB" id="A0A0F9MLC3"/>
<evidence type="ECO:0000313" key="2">
    <source>
        <dbReference type="EMBL" id="KKM69982.1"/>
    </source>
</evidence>
<feature type="compositionally biased region" description="Basic and acidic residues" evidence="1">
    <location>
        <begin position="222"/>
        <end position="235"/>
    </location>
</feature>
<name>A0A0F9MLC3_9ZZZZ</name>
<comment type="caution">
    <text evidence="2">The sequence shown here is derived from an EMBL/GenBank/DDBJ whole genome shotgun (WGS) entry which is preliminary data.</text>
</comment>
<proteinExistence type="predicted"/>